<sequence length="74" mass="8616">MAKIKTKNAQEEFFQELDNMIGKSSTGRDGMMEEFLTQNVFVKGDDDLIPYSFEGYSFWRDICRESQAILTLYS</sequence>
<organism evidence="1 5">
    <name type="scientific">Leptospira kirschneri str. 200802841</name>
    <dbReference type="NCBI Taxonomy" id="1193047"/>
    <lineage>
        <taxon>Bacteria</taxon>
        <taxon>Pseudomonadati</taxon>
        <taxon>Spirochaetota</taxon>
        <taxon>Spirochaetia</taxon>
        <taxon>Leptospirales</taxon>
        <taxon>Leptospiraceae</taxon>
        <taxon>Leptospira</taxon>
    </lineage>
</organism>
<dbReference type="EMBL" id="AKWH02000078">
    <property type="protein sequence ID" value="EKO49685.1"/>
    <property type="molecule type" value="Genomic_DNA"/>
</dbReference>
<comment type="caution">
    <text evidence="1">The sequence shown here is derived from an EMBL/GenBank/DDBJ whole genome shotgun (WGS) entry which is preliminary data.</text>
</comment>
<dbReference type="Proteomes" id="UP000006339">
    <property type="component" value="Unassembled WGS sequence"/>
</dbReference>
<evidence type="ECO:0000313" key="3">
    <source>
        <dbReference type="EMBL" id="EKO53584.1"/>
    </source>
</evidence>
<dbReference type="AlphaFoldDB" id="A0A828XRL8"/>
<reference evidence="1 5" key="1">
    <citation type="submission" date="2012-10" db="EMBL/GenBank/DDBJ databases">
        <authorList>
            <person name="Harkins D.M."/>
            <person name="Durkin A.S."/>
            <person name="Brinkac L.M."/>
            <person name="Selengut J.D."/>
            <person name="Sanka R."/>
            <person name="DePew J."/>
            <person name="Purushe J."/>
            <person name="Picardeau M."/>
            <person name="Werts C."/>
            <person name="Goarant C."/>
            <person name="Vinetz J.M."/>
            <person name="Sutton G.G."/>
            <person name="Nelson W.C."/>
            <person name="Fouts D.E."/>
        </authorList>
    </citation>
    <scope>NUCLEOTIDE SEQUENCE [LARGE SCALE GENOMIC DNA]</scope>
    <source>
        <strain evidence="1 5">200802841</strain>
    </source>
</reference>
<dbReference type="EMBL" id="AKWH02000068">
    <property type="protein sequence ID" value="EKO50215.1"/>
    <property type="molecule type" value="Genomic_DNA"/>
</dbReference>
<evidence type="ECO:0000313" key="4">
    <source>
        <dbReference type="EMBL" id="EKO53625.1"/>
    </source>
</evidence>
<evidence type="ECO:0000313" key="2">
    <source>
        <dbReference type="EMBL" id="EKO50215.1"/>
    </source>
</evidence>
<evidence type="ECO:0000313" key="1">
    <source>
        <dbReference type="EMBL" id="EKO49685.1"/>
    </source>
</evidence>
<dbReference type="EMBL" id="AKWH02000005">
    <property type="protein sequence ID" value="EKO53625.1"/>
    <property type="molecule type" value="Genomic_DNA"/>
</dbReference>
<keyword evidence="5" id="KW-1185">Reference proteome</keyword>
<evidence type="ECO:0000313" key="5">
    <source>
        <dbReference type="Proteomes" id="UP000006339"/>
    </source>
</evidence>
<accession>A0A828XRL8</accession>
<proteinExistence type="predicted"/>
<protein>
    <submittedName>
        <fullName evidence="1">Uncharacterized protein</fullName>
    </submittedName>
</protein>
<dbReference type="EMBL" id="AKWH02000007">
    <property type="protein sequence ID" value="EKO53584.1"/>
    <property type="molecule type" value="Genomic_DNA"/>
</dbReference>
<name>A0A828XRL8_9LEPT</name>
<gene>
    <name evidence="1" type="ORF">LEP1GSC131_0134</name>
    <name evidence="3" type="ORF">LEP1GSC131_0157</name>
    <name evidence="4" type="ORF">LEP1GSC131_0916</name>
    <name evidence="2" type="ORF">LEP1GSC131_2622</name>
</gene>